<feature type="non-terminal residue" evidence="1">
    <location>
        <position position="1"/>
    </location>
</feature>
<gene>
    <name evidence="1" type="ORF">RPERSI_LOCUS34604</name>
</gene>
<feature type="non-terminal residue" evidence="1">
    <location>
        <position position="40"/>
    </location>
</feature>
<dbReference type="EMBL" id="CAJVQC010155600">
    <property type="protein sequence ID" value="CAG8847370.1"/>
    <property type="molecule type" value="Genomic_DNA"/>
</dbReference>
<sequence>YPTSEVKKTGLVLFSSWGVEIIAEINDVIAHGCHPCAMTV</sequence>
<evidence type="ECO:0000313" key="2">
    <source>
        <dbReference type="Proteomes" id="UP000789920"/>
    </source>
</evidence>
<reference evidence="1" key="1">
    <citation type="submission" date="2021-06" db="EMBL/GenBank/DDBJ databases">
        <authorList>
            <person name="Kallberg Y."/>
            <person name="Tangrot J."/>
            <person name="Rosling A."/>
        </authorList>
    </citation>
    <scope>NUCLEOTIDE SEQUENCE</scope>
    <source>
        <strain evidence="1">MA461A</strain>
    </source>
</reference>
<comment type="caution">
    <text evidence="1">The sequence shown here is derived from an EMBL/GenBank/DDBJ whole genome shotgun (WGS) entry which is preliminary data.</text>
</comment>
<evidence type="ECO:0000313" key="1">
    <source>
        <dbReference type="EMBL" id="CAG8847370.1"/>
    </source>
</evidence>
<proteinExistence type="predicted"/>
<organism evidence="1 2">
    <name type="scientific">Racocetra persica</name>
    <dbReference type="NCBI Taxonomy" id="160502"/>
    <lineage>
        <taxon>Eukaryota</taxon>
        <taxon>Fungi</taxon>
        <taxon>Fungi incertae sedis</taxon>
        <taxon>Mucoromycota</taxon>
        <taxon>Glomeromycotina</taxon>
        <taxon>Glomeromycetes</taxon>
        <taxon>Diversisporales</taxon>
        <taxon>Gigasporaceae</taxon>
        <taxon>Racocetra</taxon>
    </lineage>
</organism>
<accession>A0ACA9SRW6</accession>
<name>A0ACA9SRW6_9GLOM</name>
<keyword evidence="2" id="KW-1185">Reference proteome</keyword>
<dbReference type="Proteomes" id="UP000789920">
    <property type="component" value="Unassembled WGS sequence"/>
</dbReference>
<protein>
    <submittedName>
        <fullName evidence="1">8146_t:CDS:1</fullName>
    </submittedName>
</protein>